<keyword evidence="3" id="KW-1185">Reference proteome</keyword>
<evidence type="ECO:0008006" key="4">
    <source>
        <dbReference type="Google" id="ProtNLM"/>
    </source>
</evidence>
<evidence type="ECO:0000313" key="2">
    <source>
        <dbReference type="EMBL" id="MBF6356784.1"/>
    </source>
</evidence>
<accession>A0ABS0DE90</accession>
<feature type="compositionally biased region" description="Pro residues" evidence="1">
    <location>
        <begin position="37"/>
        <end position="47"/>
    </location>
</feature>
<dbReference type="EMBL" id="JADLQN010000003">
    <property type="protein sequence ID" value="MBF6356784.1"/>
    <property type="molecule type" value="Genomic_DNA"/>
</dbReference>
<dbReference type="RefSeq" id="WP_195003607.1">
    <property type="nucleotide sequence ID" value="NZ_JADLQN010000003.1"/>
</dbReference>
<organism evidence="2 3">
    <name type="scientific">Nocardia higoensis</name>
    <dbReference type="NCBI Taxonomy" id="228599"/>
    <lineage>
        <taxon>Bacteria</taxon>
        <taxon>Bacillati</taxon>
        <taxon>Actinomycetota</taxon>
        <taxon>Actinomycetes</taxon>
        <taxon>Mycobacteriales</taxon>
        <taxon>Nocardiaceae</taxon>
        <taxon>Nocardia</taxon>
    </lineage>
</organism>
<protein>
    <recommendedName>
        <fullName evidence="4">Secreted protein</fullName>
    </recommendedName>
</protein>
<dbReference type="Proteomes" id="UP000707731">
    <property type="component" value="Unassembled WGS sequence"/>
</dbReference>
<comment type="caution">
    <text evidence="2">The sequence shown here is derived from an EMBL/GenBank/DDBJ whole genome shotgun (WGS) entry which is preliminary data.</text>
</comment>
<sequence length="63" mass="6568">MTTRPSILSPNSRNRLIAAALLGAAGGAAWIVRSKRPVPPEPAPEPPRIGYTRDLPSADGAAH</sequence>
<evidence type="ECO:0000256" key="1">
    <source>
        <dbReference type="SAM" id="MobiDB-lite"/>
    </source>
</evidence>
<proteinExistence type="predicted"/>
<feature type="region of interest" description="Disordered" evidence="1">
    <location>
        <begin position="35"/>
        <end position="63"/>
    </location>
</feature>
<reference evidence="2 3" key="1">
    <citation type="submission" date="2020-10" db="EMBL/GenBank/DDBJ databases">
        <title>Identification of Nocardia species via Next-generation sequencing and recognition of intraspecies genetic diversity.</title>
        <authorList>
            <person name="Li P."/>
            <person name="Li P."/>
            <person name="Lu B."/>
        </authorList>
    </citation>
    <scope>NUCLEOTIDE SEQUENCE [LARGE SCALE GENOMIC DNA]</scope>
    <source>
        <strain evidence="2 3">BJ06-0143</strain>
    </source>
</reference>
<gene>
    <name evidence="2" type="ORF">IU449_19920</name>
</gene>
<evidence type="ECO:0000313" key="3">
    <source>
        <dbReference type="Proteomes" id="UP000707731"/>
    </source>
</evidence>
<name>A0ABS0DE90_9NOCA</name>